<dbReference type="InterPro" id="IPR000073">
    <property type="entry name" value="AB_hydrolase_1"/>
</dbReference>
<keyword evidence="2" id="KW-0378">Hydrolase</keyword>
<name>A0A6G6YA55_9SPHN</name>
<dbReference type="SUPFAM" id="SSF53474">
    <property type="entry name" value="alpha/beta-Hydrolases"/>
    <property type="match status" value="1"/>
</dbReference>
<accession>A0A6G6YA55</accession>
<sequence length="221" mass="23222">MIVVLNGDGSPGVRTDERRFAKTASDTIPESAVVALLRPGYADGEGHVSPGERGADIGDNYTSEQLEAVATAVSAYRHRYPKANVVLVGDSGGAAIAANLAGIRPDLVDGIVLVGCPCTLPEWRAYMEQRKPAIAWEQPVASLDPLKTAGGIAPGLRAAVIVGAEDEVTPVRFSRSYAEALTLRGIATDYRILPGRGHDLLNDPEVIAATSRLAASLPEEL</sequence>
<gene>
    <name evidence="2" type="ORF">G5C33_06995</name>
</gene>
<dbReference type="Pfam" id="PF00561">
    <property type="entry name" value="Abhydrolase_1"/>
    <property type="match status" value="1"/>
</dbReference>
<protein>
    <submittedName>
        <fullName evidence="2">Alpha/beta hydrolase</fullName>
    </submittedName>
</protein>
<evidence type="ECO:0000259" key="1">
    <source>
        <dbReference type="Pfam" id="PF00561"/>
    </source>
</evidence>
<evidence type="ECO:0000313" key="2">
    <source>
        <dbReference type="EMBL" id="QIG81822.1"/>
    </source>
</evidence>
<reference evidence="2 3" key="1">
    <citation type="submission" date="2020-02" db="EMBL/GenBank/DDBJ databases">
        <authorList>
            <person name="Zheng R.K."/>
            <person name="Sun C.M."/>
        </authorList>
    </citation>
    <scope>NUCLEOTIDE SEQUENCE [LARGE SCALE GENOMIC DNA]</scope>
    <source>
        <strain evidence="3">zrk23</strain>
    </source>
</reference>
<keyword evidence="3" id="KW-1185">Reference proteome</keyword>
<feature type="domain" description="AB hydrolase-1" evidence="1">
    <location>
        <begin position="35"/>
        <end position="129"/>
    </location>
</feature>
<organism evidence="2 3">
    <name type="scientific">Stakelama tenebrarum</name>
    <dbReference type="NCBI Taxonomy" id="2711215"/>
    <lineage>
        <taxon>Bacteria</taxon>
        <taxon>Pseudomonadati</taxon>
        <taxon>Pseudomonadota</taxon>
        <taxon>Alphaproteobacteria</taxon>
        <taxon>Sphingomonadales</taxon>
        <taxon>Sphingomonadaceae</taxon>
        <taxon>Stakelama</taxon>
    </lineage>
</organism>
<dbReference type="InterPro" id="IPR029058">
    <property type="entry name" value="AB_hydrolase_fold"/>
</dbReference>
<dbReference type="EMBL" id="CP049109">
    <property type="protein sequence ID" value="QIG81822.1"/>
    <property type="molecule type" value="Genomic_DNA"/>
</dbReference>
<dbReference type="Gene3D" id="3.40.50.1820">
    <property type="entry name" value="alpha/beta hydrolase"/>
    <property type="match status" value="1"/>
</dbReference>
<dbReference type="AlphaFoldDB" id="A0A6G6YA55"/>
<proteinExistence type="predicted"/>
<dbReference type="KEGG" id="spzr:G5C33_06995"/>
<dbReference type="GO" id="GO:0016787">
    <property type="term" value="F:hydrolase activity"/>
    <property type="evidence" value="ECO:0007669"/>
    <property type="project" value="UniProtKB-KW"/>
</dbReference>
<evidence type="ECO:0000313" key="3">
    <source>
        <dbReference type="Proteomes" id="UP000501568"/>
    </source>
</evidence>
<dbReference type="Proteomes" id="UP000501568">
    <property type="component" value="Chromosome"/>
</dbReference>